<accession>A0AAE3QI47</accession>
<sequence length="140" mass="14879">MLRGSIVAVIRARVSDLKEELLAEAGARADQLARFEKPVRHAFGLYQDPQAPAQERIGALRTAPGHGCIPVGLVAPFRGARAALHTKAMVFDRKAVFIGSFNLDPRSAVINTEAGLYIESPELAARLTAYMAAGAAPANS</sequence>
<protein>
    <recommendedName>
        <fullName evidence="3">Phospholipase D</fullName>
    </recommendedName>
    <alternativeName>
        <fullName evidence="5">Choline phosphatase</fullName>
    </alternativeName>
</protein>
<dbReference type="AlphaFoldDB" id="A0AAE3QI47"/>
<evidence type="ECO:0000256" key="4">
    <source>
        <dbReference type="ARBA" id="ARBA00022525"/>
    </source>
</evidence>
<dbReference type="SMART" id="SM00155">
    <property type="entry name" value="PLDc"/>
    <property type="match status" value="1"/>
</dbReference>
<dbReference type="Proteomes" id="UP001161580">
    <property type="component" value="Unassembled WGS sequence"/>
</dbReference>
<evidence type="ECO:0000256" key="2">
    <source>
        <dbReference type="ARBA" id="ARBA00004613"/>
    </source>
</evidence>
<dbReference type="InterPro" id="IPR001736">
    <property type="entry name" value="PLipase_D/transphosphatidylase"/>
</dbReference>
<feature type="domain" description="PLD phosphodiesterase" evidence="6">
    <location>
        <begin position="80"/>
        <end position="107"/>
    </location>
</feature>
<reference evidence="7" key="1">
    <citation type="submission" date="2022-03" db="EMBL/GenBank/DDBJ databases">
        <title>Fererhizobium litorale gen. nov., sp. nov., isolated from sandy sediments of the Sea of Japan seashore.</title>
        <authorList>
            <person name="Romanenko L."/>
            <person name="Kurilenko V."/>
            <person name="Otstavnykh N."/>
            <person name="Svetashev V."/>
            <person name="Tekutyeva L."/>
            <person name="Isaeva M."/>
            <person name="Mikhailov V."/>
        </authorList>
    </citation>
    <scope>NUCLEOTIDE SEQUENCE</scope>
    <source>
        <strain evidence="7">KMM 9576</strain>
    </source>
</reference>
<dbReference type="GO" id="GO:0032049">
    <property type="term" value="P:cardiolipin biosynthetic process"/>
    <property type="evidence" value="ECO:0007669"/>
    <property type="project" value="UniProtKB-ARBA"/>
</dbReference>
<keyword evidence="4" id="KW-0964">Secreted</keyword>
<proteinExistence type="predicted"/>
<dbReference type="PANTHER" id="PTHR21248">
    <property type="entry name" value="CARDIOLIPIN SYNTHASE"/>
    <property type="match status" value="1"/>
</dbReference>
<dbReference type="GO" id="GO:0030572">
    <property type="term" value="F:phosphatidyltransferase activity"/>
    <property type="evidence" value="ECO:0007669"/>
    <property type="project" value="UniProtKB-ARBA"/>
</dbReference>
<dbReference type="GO" id="GO:0005576">
    <property type="term" value="C:extracellular region"/>
    <property type="evidence" value="ECO:0007669"/>
    <property type="project" value="UniProtKB-SubCell"/>
</dbReference>
<evidence type="ECO:0000256" key="5">
    <source>
        <dbReference type="ARBA" id="ARBA00029594"/>
    </source>
</evidence>
<keyword evidence="8" id="KW-1185">Reference proteome</keyword>
<dbReference type="Gene3D" id="3.30.870.10">
    <property type="entry name" value="Endonuclease Chain A"/>
    <property type="match status" value="1"/>
</dbReference>
<evidence type="ECO:0000256" key="3">
    <source>
        <dbReference type="ARBA" id="ARBA00018392"/>
    </source>
</evidence>
<dbReference type="InterPro" id="IPR025202">
    <property type="entry name" value="PLD-like_dom"/>
</dbReference>
<comment type="function">
    <text evidence="1">Could be a virulence factor.</text>
</comment>
<gene>
    <name evidence="7" type="ORF">MRS75_17905</name>
</gene>
<dbReference type="PROSITE" id="PS50035">
    <property type="entry name" value="PLD"/>
    <property type="match status" value="1"/>
</dbReference>
<dbReference type="PANTHER" id="PTHR21248:SF12">
    <property type="entry name" value="CARDIOLIPIN SYNTHASE C"/>
    <property type="match status" value="1"/>
</dbReference>
<evidence type="ECO:0000259" key="6">
    <source>
        <dbReference type="PROSITE" id="PS50035"/>
    </source>
</evidence>
<dbReference type="EMBL" id="JALDYZ010000011">
    <property type="protein sequence ID" value="MDI7923945.1"/>
    <property type="molecule type" value="Genomic_DNA"/>
</dbReference>
<comment type="subcellular location">
    <subcellularLocation>
        <location evidence="2">Secreted</location>
    </subcellularLocation>
</comment>
<evidence type="ECO:0000313" key="8">
    <source>
        <dbReference type="Proteomes" id="UP001161580"/>
    </source>
</evidence>
<evidence type="ECO:0000256" key="1">
    <source>
        <dbReference type="ARBA" id="ARBA00003145"/>
    </source>
</evidence>
<organism evidence="7 8">
    <name type="scientific">Ferirhizobium litorale</name>
    <dbReference type="NCBI Taxonomy" id="2927786"/>
    <lineage>
        <taxon>Bacteria</taxon>
        <taxon>Pseudomonadati</taxon>
        <taxon>Pseudomonadota</taxon>
        <taxon>Alphaproteobacteria</taxon>
        <taxon>Hyphomicrobiales</taxon>
        <taxon>Rhizobiaceae</taxon>
        <taxon>Ferirhizobium</taxon>
    </lineage>
</organism>
<name>A0AAE3QI47_9HYPH</name>
<comment type="caution">
    <text evidence="7">The sequence shown here is derived from an EMBL/GenBank/DDBJ whole genome shotgun (WGS) entry which is preliminary data.</text>
</comment>
<dbReference type="Pfam" id="PF13091">
    <property type="entry name" value="PLDc_2"/>
    <property type="match status" value="1"/>
</dbReference>
<evidence type="ECO:0000313" key="7">
    <source>
        <dbReference type="EMBL" id="MDI7923945.1"/>
    </source>
</evidence>
<dbReference type="SUPFAM" id="SSF56024">
    <property type="entry name" value="Phospholipase D/nuclease"/>
    <property type="match status" value="1"/>
</dbReference>